<gene>
    <name evidence="2" type="ORF">PXEA_LOCUS1077</name>
</gene>
<dbReference type="EMBL" id="CAAALY010002167">
    <property type="protein sequence ID" value="VEL07637.1"/>
    <property type="molecule type" value="Genomic_DNA"/>
</dbReference>
<dbReference type="GO" id="GO:0005886">
    <property type="term" value="C:plasma membrane"/>
    <property type="evidence" value="ECO:0007669"/>
    <property type="project" value="TreeGrafter"/>
</dbReference>
<organism evidence="2 3">
    <name type="scientific">Protopolystoma xenopodis</name>
    <dbReference type="NCBI Taxonomy" id="117903"/>
    <lineage>
        <taxon>Eukaryota</taxon>
        <taxon>Metazoa</taxon>
        <taxon>Spiralia</taxon>
        <taxon>Lophotrochozoa</taxon>
        <taxon>Platyhelminthes</taxon>
        <taxon>Monogenea</taxon>
        <taxon>Polyopisthocotylea</taxon>
        <taxon>Polystomatidea</taxon>
        <taxon>Polystomatidae</taxon>
        <taxon>Protopolystoma</taxon>
    </lineage>
</organism>
<dbReference type="GO" id="GO:0005096">
    <property type="term" value="F:GTPase activator activity"/>
    <property type="evidence" value="ECO:0007669"/>
    <property type="project" value="TreeGrafter"/>
</dbReference>
<feature type="domain" description="Lethal giant larvae homologue 2" evidence="1">
    <location>
        <begin position="6"/>
        <end position="62"/>
    </location>
</feature>
<keyword evidence="3" id="KW-1185">Reference proteome</keyword>
<proteinExistence type="predicted"/>
<dbReference type="AlphaFoldDB" id="A0A3S5AXK1"/>
<dbReference type="GO" id="GO:0006893">
    <property type="term" value="P:Golgi to plasma membrane transport"/>
    <property type="evidence" value="ECO:0007669"/>
    <property type="project" value="TreeGrafter"/>
</dbReference>
<dbReference type="GO" id="GO:0045159">
    <property type="term" value="F:myosin II binding"/>
    <property type="evidence" value="ECO:0007669"/>
    <property type="project" value="TreeGrafter"/>
</dbReference>
<evidence type="ECO:0000259" key="1">
    <source>
        <dbReference type="Pfam" id="PF08366"/>
    </source>
</evidence>
<sequence>MPITNLVIMRGKRVNVMQMDAPIIDFIGLCENPFLNDCSDPYAVAVLLETDLVILDLLSLNFAPFENPYPMDLNLSPVTSIEYLIDCPGELISALYSLNSRSRRIGSSSWGGGAAGCTGSGGVAFTTREWPINGGEWGTTYSPYQELIFTG</sequence>
<dbReference type="GO" id="GO:0019905">
    <property type="term" value="F:syntaxin binding"/>
    <property type="evidence" value="ECO:0007669"/>
    <property type="project" value="TreeGrafter"/>
</dbReference>
<evidence type="ECO:0000313" key="3">
    <source>
        <dbReference type="Proteomes" id="UP000784294"/>
    </source>
</evidence>
<dbReference type="GO" id="GO:0006887">
    <property type="term" value="P:exocytosis"/>
    <property type="evidence" value="ECO:0007669"/>
    <property type="project" value="TreeGrafter"/>
</dbReference>
<dbReference type="PANTHER" id="PTHR10241">
    <property type="entry name" value="LETHAL 2 GIANT LARVAE PROTEIN"/>
    <property type="match status" value="1"/>
</dbReference>
<accession>A0A3S5AXK1</accession>
<dbReference type="InterPro" id="IPR013577">
    <property type="entry name" value="LLGL2"/>
</dbReference>
<comment type="caution">
    <text evidence="2">The sequence shown here is derived from an EMBL/GenBank/DDBJ whole genome shotgun (WGS) entry which is preliminary data.</text>
</comment>
<reference evidence="2" key="1">
    <citation type="submission" date="2018-11" db="EMBL/GenBank/DDBJ databases">
        <authorList>
            <consortium name="Pathogen Informatics"/>
        </authorList>
    </citation>
    <scope>NUCLEOTIDE SEQUENCE</scope>
</reference>
<protein>
    <recommendedName>
        <fullName evidence="1">Lethal giant larvae homologue 2 domain-containing protein</fullName>
    </recommendedName>
</protein>
<dbReference type="Proteomes" id="UP000784294">
    <property type="component" value="Unassembled WGS sequence"/>
</dbReference>
<dbReference type="GO" id="GO:0031201">
    <property type="term" value="C:SNARE complex"/>
    <property type="evidence" value="ECO:0007669"/>
    <property type="project" value="TreeGrafter"/>
</dbReference>
<dbReference type="PANTHER" id="PTHR10241:SF25">
    <property type="entry name" value="TOMOSYN, ISOFORM C"/>
    <property type="match status" value="1"/>
</dbReference>
<evidence type="ECO:0000313" key="2">
    <source>
        <dbReference type="EMBL" id="VEL07637.1"/>
    </source>
</evidence>
<name>A0A3S5AXK1_9PLAT</name>
<dbReference type="OrthoDB" id="19944at2759"/>
<dbReference type="Pfam" id="PF08366">
    <property type="entry name" value="LLGL"/>
    <property type="match status" value="1"/>
</dbReference>